<dbReference type="InterPro" id="IPR036909">
    <property type="entry name" value="Cyt_c-like_dom_sf"/>
</dbReference>
<evidence type="ECO:0000256" key="4">
    <source>
        <dbReference type="ARBA" id="ARBA00023002"/>
    </source>
</evidence>
<evidence type="ECO:0000256" key="5">
    <source>
        <dbReference type="ARBA" id="ARBA00023004"/>
    </source>
</evidence>
<feature type="chain" id="PRO_5037892086" evidence="7">
    <location>
        <begin position="25"/>
        <end position="512"/>
    </location>
</feature>
<evidence type="ECO:0000259" key="8">
    <source>
        <dbReference type="PROSITE" id="PS51007"/>
    </source>
</evidence>
<dbReference type="GO" id="GO:0009055">
    <property type="term" value="F:electron transfer activity"/>
    <property type="evidence" value="ECO:0007669"/>
    <property type="project" value="InterPro"/>
</dbReference>
<dbReference type="RefSeq" id="WP_208842943.1">
    <property type="nucleotide sequence ID" value="NZ_CP072133.1"/>
</dbReference>
<dbReference type="Proteomes" id="UP000664904">
    <property type="component" value="Chromosome"/>
</dbReference>
<keyword evidence="9" id="KW-0575">Peroxidase</keyword>
<organism evidence="9 10">
    <name type="scientific">Pseudoalteromonas xiamenensis</name>
    <dbReference type="NCBI Taxonomy" id="882626"/>
    <lineage>
        <taxon>Bacteria</taxon>
        <taxon>Pseudomonadati</taxon>
        <taxon>Pseudomonadota</taxon>
        <taxon>Gammaproteobacteria</taxon>
        <taxon>Alteromonadales</taxon>
        <taxon>Pseudoalteromonadaceae</taxon>
        <taxon>Pseudoalteromonas</taxon>
    </lineage>
</organism>
<feature type="signal peptide" evidence="7">
    <location>
        <begin position="1"/>
        <end position="24"/>
    </location>
</feature>
<keyword evidence="7" id="KW-0732">Signal</keyword>
<dbReference type="InterPro" id="IPR051395">
    <property type="entry name" value="Cytochrome_c_Peroxidase/MauG"/>
</dbReference>
<keyword evidence="4" id="KW-0560">Oxidoreductase</keyword>
<dbReference type="InterPro" id="IPR004852">
    <property type="entry name" value="Di-haem_cyt_c_peroxidsae"/>
</dbReference>
<keyword evidence="10" id="KW-1185">Reference proteome</keyword>
<dbReference type="GO" id="GO:0030313">
    <property type="term" value="C:cell envelope"/>
    <property type="evidence" value="ECO:0007669"/>
    <property type="project" value="UniProtKB-SubCell"/>
</dbReference>
<evidence type="ECO:0000313" key="9">
    <source>
        <dbReference type="EMBL" id="QTH71302.1"/>
    </source>
</evidence>
<evidence type="ECO:0000313" key="10">
    <source>
        <dbReference type="Proteomes" id="UP000664904"/>
    </source>
</evidence>
<protein>
    <submittedName>
        <fullName evidence="9">Cytochrome-c peroxidase</fullName>
    </submittedName>
</protein>
<gene>
    <name evidence="9" type="ORF">J5O05_16165</name>
</gene>
<dbReference type="KEGG" id="pxi:J5O05_16165"/>
<evidence type="ECO:0000256" key="7">
    <source>
        <dbReference type="SAM" id="SignalP"/>
    </source>
</evidence>
<accession>A0A975DHN0</accession>
<dbReference type="InterPro" id="IPR009056">
    <property type="entry name" value="Cyt_c-like_dom"/>
</dbReference>
<evidence type="ECO:0000256" key="3">
    <source>
        <dbReference type="ARBA" id="ARBA00022723"/>
    </source>
</evidence>
<dbReference type="SUPFAM" id="SSF46626">
    <property type="entry name" value="Cytochrome c"/>
    <property type="match status" value="2"/>
</dbReference>
<evidence type="ECO:0000256" key="1">
    <source>
        <dbReference type="ARBA" id="ARBA00004196"/>
    </source>
</evidence>
<feature type="domain" description="Cytochrome c" evidence="8">
    <location>
        <begin position="305"/>
        <end position="475"/>
    </location>
</feature>
<dbReference type="PROSITE" id="PS51007">
    <property type="entry name" value="CYTC"/>
    <property type="match status" value="1"/>
</dbReference>
<dbReference type="Pfam" id="PF03150">
    <property type="entry name" value="CCP_MauG"/>
    <property type="match status" value="1"/>
</dbReference>
<keyword evidence="5 6" id="KW-0408">Iron</keyword>
<evidence type="ECO:0000256" key="2">
    <source>
        <dbReference type="ARBA" id="ARBA00022617"/>
    </source>
</evidence>
<proteinExistence type="predicted"/>
<dbReference type="GO" id="GO:0046872">
    <property type="term" value="F:metal ion binding"/>
    <property type="evidence" value="ECO:0007669"/>
    <property type="project" value="UniProtKB-KW"/>
</dbReference>
<dbReference type="PANTHER" id="PTHR30600">
    <property type="entry name" value="CYTOCHROME C PEROXIDASE-RELATED"/>
    <property type="match status" value="1"/>
</dbReference>
<comment type="subcellular location">
    <subcellularLocation>
        <location evidence="1">Cell envelope</location>
    </subcellularLocation>
</comment>
<reference evidence="9" key="1">
    <citation type="submission" date="2021-03" db="EMBL/GenBank/DDBJ databases">
        <title>Complete Genome of Pseudoalteromonas xiamenensis STKMTI.2, a new potential marine bacterium producing anti-Vibrio compounds.</title>
        <authorList>
            <person name="Handayani D.P."/>
            <person name="Isnansetyo A."/>
            <person name="Istiqomah I."/>
            <person name="Jumina J."/>
        </authorList>
    </citation>
    <scope>NUCLEOTIDE SEQUENCE</scope>
    <source>
        <strain evidence="9">STKMTI.2</strain>
    </source>
</reference>
<evidence type="ECO:0000256" key="6">
    <source>
        <dbReference type="PROSITE-ProRule" id="PRU00433"/>
    </source>
</evidence>
<dbReference type="EMBL" id="CP072133">
    <property type="protein sequence ID" value="QTH71302.1"/>
    <property type="molecule type" value="Genomic_DNA"/>
</dbReference>
<keyword evidence="3 6" id="KW-0479">Metal-binding</keyword>
<keyword evidence="2 6" id="KW-0349">Heme</keyword>
<name>A0A975DHN0_9GAMM</name>
<dbReference type="GO" id="GO:0004130">
    <property type="term" value="F:cytochrome-c peroxidase activity"/>
    <property type="evidence" value="ECO:0007669"/>
    <property type="project" value="TreeGrafter"/>
</dbReference>
<dbReference type="GO" id="GO:0020037">
    <property type="term" value="F:heme binding"/>
    <property type="evidence" value="ECO:0007669"/>
    <property type="project" value="InterPro"/>
</dbReference>
<sequence length="512" mass="54862">MNVMKQALAIGILSTAVVSLPSVAAFAPRPLPPPPPPRNPPPPTVETGALDDTLATIIQNQGLTGVIPAAEHQPNISDPIAQLGMKLFFTKGIGGEKSVACASCHHPSLGGTDALSLAVGVNAVREDVVGPGRRPADEEINIPRNSPTVFNTGLAPRALFWDGRVERVTQTQPDGSVVTGVSTPDSGLGVIDTAVPDNLVDALSRFPVTSTEEMRGTGFPDATTTAEIRQHIASRIGDYGSEEGDLATNDWLAEFRSAFNSNESRESLITFDSVAMALSSYQQSMTFVDTDWHRYVRGDKAALNDAQKRGAVLFFTPQNQGGAGCVGCHSGERFTNDGFFNLAFPQLGPGKEADHSDKGRGLVSNVPRDQFAFKVPSLINVALTAPYGHAGAYRNLPEVVRHYTNPPASVDAFFARGGACSLRQFSRFTDCESLNQNAIENSEEALRLLGQSPFQPARLNQEQQQDLVAFLESLTDHCAKDKTCISQFIPSNQQTNPDNLRLNATDGRGNPL</sequence>
<dbReference type="AlphaFoldDB" id="A0A975DHN0"/>
<dbReference type="Gene3D" id="1.10.760.10">
    <property type="entry name" value="Cytochrome c-like domain"/>
    <property type="match status" value="2"/>
</dbReference>